<dbReference type="CDD" id="cd05371">
    <property type="entry name" value="HSD10-like_SDR_c"/>
    <property type="match status" value="1"/>
</dbReference>
<evidence type="ECO:0000259" key="4">
    <source>
        <dbReference type="SMART" id="SM00822"/>
    </source>
</evidence>
<evidence type="ECO:0000313" key="6">
    <source>
        <dbReference type="Proteomes" id="UP001204000"/>
    </source>
</evidence>
<dbReference type="InterPro" id="IPR002347">
    <property type="entry name" value="SDR_fam"/>
</dbReference>
<dbReference type="RefSeq" id="WP_253578821.1">
    <property type="nucleotide sequence ID" value="NZ_JAMFTQ010000013.1"/>
</dbReference>
<dbReference type="Gene3D" id="3.40.50.720">
    <property type="entry name" value="NAD(P)-binding Rossmann-like Domain"/>
    <property type="match status" value="1"/>
</dbReference>
<accession>A0ABT1G2W3</accession>
<dbReference type="EMBL" id="JAMFTQ010000013">
    <property type="protein sequence ID" value="MCP1388341.1"/>
    <property type="molecule type" value="Genomic_DNA"/>
</dbReference>
<dbReference type="SMART" id="SM00822">
    <property type="entry name" value="PKS_KR"/>
    <property type="match status" value="1"/>
</dbReference>
<evidence type="ECO:0000256" key="1">
    <source>
        <dbReference type="ARBA" id="ARBA00006484"/>
    </source>
</evidence>
<organism evidence="5 6">
    <name type="scientific">Corynebacterium stercoris</name>
    <dbReference type="NCBI Taxonomy" id="2943490"/>
    <lineage>
        <taxon>Bacteria</taxon>
        <taxon>Bacillati</taxon>
        <taxon>Actinomycetota</taxon>
        <taxon>Actinomycetes</taxon>
        <taxon>Mycobacteriales</taxon>
        <taxon>Corynebacteriaceae</taxon>
        <taxon>Corynebacterium</taxon>
    </lineage>
</organism>
<evidence type="ECO:0000256" key="2">
    <source>
        <dbReference type="ARBA" id="ARBA00023002"/>
    </source>
</evidence>
<dbReference type="PROSITE" id="PS00061">
    <property type="entry name" value="ADH_SHORT"/>
    <property type="match status" value="1"/>
</dbReference>
<gene>
    <name evidence="5" type="ORF">M5J20_09100</name>
</gene>
<keyword evidence="6" id="KW-1185">Reference proteome</keyword>
<dbReference type="PANTHER" id="PTHR43658">
    <property type="entry name" value="SHORT-CHAIN DEHYDROGENASE/REDUCTASE"/>
    <property type="match status" value="1"/>
</dbReference>
<dbReference type="InterPro" id="IPR020904">
    <property type="entry name" value="Sc_DH/Rdtase_CS"/>
</dbReference>
<name>A0ABT1G2W3_9CORY</name>
<dbReference type="PRINTS" id="PR00081">
    <property type="entry name" value="GDHRDH"/>
</dbReference>
<dbReference type="InterPro" id="IPR036291">
    <property type="entry name" value="NAD(P)-bd_dom_sf"/>
</dbReference>
<dbReference type="Proteomes" id="UP001204000">
    <property type="component" value="Unassembled WGS sequence"/>
</dbReference>
<reference evidence="5" key="1">
    <citation type="submission" date="2022-05" db="EMBL/GenBank/DDBJ databases">
        <title>Corynebacterium sp. TA-R-1 sp. nov., isolated from human feces.</title>
        <authorList>
            <person name="Shamsuzzaman M."/>
            <person name="Dahal R.H."/>
        </authorList>
    </citation>
    <scope>NUCLEOTIDE SEQUENCE</scope>
    <source>
        <strain evidence="5">TA-R-1</strain>
    </source>
</reference>
<proteinExistence type="inferred from homology"/>
<sequence>MHIQGKTALVTGGASGLGLATTRALVNAGAHVVAVDLPQANQDQLNELGDDVTFVGADVTSEEAVQAAVDEANKNNTLAIVVNCAGIGNAIKTAGSKGAFPLADFQKVINVNLVGTFNVIRLAAQAMLDNEPDGEERGVIINTASVAAFDGQMGQAAYTASKAGVAGMTLPIARDLSRSLIRCCTIAPGTFETPMLASLPQEVRDSLGKQVPHPSRLGQPSEYAQLVQAIVENPMLNGETIRLDGAIRMGLK</sequence>
<comment type="caution">
    <text evidence="5">The sequence shown here is derived from an EMBL/GenBank/DDBJ whole genome shotgun (WGS) entry which is preliminary data.</text>
</comment>
<dbReference type="SUPFAM" id="SSF51735">
    <property type="entry name" value="NAD(P)-binding Rossmann-fold domains"/>
    <property type="match status" value="1"/>
</dbReference>
<keyword evidence="2" id="KW-0560">Oxidoreductase</keyword>
<dbReference type="Pfam" id="PF00106">
    <property type="entry name" value="adh_short"/>
    <property type="match status" value="1"/>
</dbReference>
<protein>
    <submittedName>
        <fullName evidence="5">3-hydroxyacyl-CoA dehydrogenase</fullName>
    </submittedName>
</protein>
<dbReference type="PANTHER" id="PTHR43658:SF8">
    <property type="entry name" value="17-BETA-HYDROXYSTEROID DEHYDROGENASE 14-RELATED"/>
    <property type="match status" value="1"/>
</dbReference>
<dbReference type="PRINTS" id="PR00080">
    <property type="entry name" value="SDRFAMILY"/>
</dbReference>
<feature type="domain" description="Ketoreductase" evidence="4">
    <location>
        <begin position="6"/>
        <end position="179"/>
    </location>
</feature>
<comment type="similarity">
    <text evidence="1 3">Belongs to the short-chain dehydrogenases/reductases (SDR) family.</text>
</comment>
<evidence type="ECO:0000256" key="3">
    <source>
        <dbReference type="RuleBase" id="RU000363"/>
    </source>
</evidence>
<dbReference type="InterPro" id="IPR057326">
    <property type="entry name" value="KR_dom"/>
</dbReference>
<evidence type="ECO:0000313" key="5">
    <source>
        <dbReference type="EMBL" id="MCP1388341.1"/>
    </source>
</evidence>